<dbReference type="OrthoDB" id="5575144at2759"/>
<evidence type="ECO:0000313" key="8">
    <source>
        <dbReference type="EMBL" id="KAF5309068.1"/>
    </source>
</evidence>
<dbReference type="AlphaFoldDB" id="A0A8H5AR20"/>
<feature type="region of interest" description="Disordered" evidence="7">
    <location>
        <begin position="114"/>
        <end position="140"/>
    </location>
</feature>
<keyword evidence="4" id="KW-0238">DNA-binding</keyword>
<keyword evidence="5" id="KW-0804">Transcription</keyword>
<evidence type="ECO:0008006" key="10">
    <source>
        <dbReference type="Google" id="ProtNLM"/>
    </source>
</evidence>
<feature type="compositionally biased region" description="Basic and acidic residues" evidence="7">
    <location>
        <begin position="391"/>
        <end position="410"/>
    </location>
</feature>
<dbReference type="PANTHER" id="PTHR47659">
    <property type="entry name" value="ZN(II)2CYS6 TRANSCRIPTION FACTOR (EUROFUNG)-RELATED"/>
    <property type="match status" value="1"/>
</dbReference>
<name>A0A8H5AR20_9AGAR</name>
<feature type="region of interest" description="Disordered" evidence="7">
    <location>
        <begin position="259"/>
        <end position="410"/>
    </location>
</feature>
<dbReference type="PANTHER" id="PTHR47659:SF7">
    <property type="entry name" value="FUNGAL TRANSCRIPTIONAL REGULATORY PROTEIN, N-TERMINAL DOMAIN-CONTAINING PROTEIN"/>
    <property type="match status" value="1"/>
</dbReference>
<feature type="compositionally biased region" description="Low complexity" evidence="7">
    <location>
        <begin position="73"/>
        <end position="82"/>
    </location>
</feature>
<protein>
    <recommendedName>
        <fullName evidence="10">Zn(2)-C6 fungal-type domain-containing protein</fullName>
    </recommendedName>
</protein>
<feature type="compositionally biased region" description="Pro residues" evidence="7">
    <location>
        <begin position="291"/>
        <end position="335"/>
    </location>
</feature>
<evidence type="ECO:0000256" key="5">
    <source>
        <dbReference type="ARBA" id="ARBA00023163"/>
    </source>
</evidence>
<feature type="compositionally biased region" description="Basic and acidic residues" evidence="7">
    <location>
        <begin position="29"/>
        <end position="40"/>
    </location>
</feature>
<organism evidence="8 9">
    <name type="scientific">Ephemerocybe angulata</name>
    <dbReference type="NCBI Taxonomy" id="980116"/>
    <lineage>
        <taxon>Eukaryota</taxon>
        <taxon>Fungi</taxon>
        <taxon>Dikarya</taxon>
        <taxon>Basidiomycota</taxon>
        <taxon>Agaricomycotina</taxon>
        <taxon>Agaricomycetes</taxon>
        <taxon>Agaricomycetidae</taxon>
        <taxon>Agaricales</taxon>
        <taxon>Agaricineae</taxon>
        <taxon>Psathyrellaceae</taxon>
        <taxon>Ephemerocybe</taxon>
    </lineage>
</organism>
<feature type="compositionally biased region" description="Pro residues" evidence="7">
    <location>
        <begin position="19"/>
        <end position="28"/>
    </location>
</feature>
<feature type="region of interest" description="Disordered" evidence="7">
    <location>
        <begin position="1"/>
        <end position="100"/>
    </location>
</feature>
<keyword evidence="3" id="KW-0805">Transcription regulation</keyword>
<sequence>MSPSPPTPTSPTTLSSPGPSAPNPLAPPHPERNDRAEQSPRPHPRAPVSASYALPPAGVQRRIPSPTSAGHGPLPTLLLPAPGDASHGGENGQNGLPPGAYMMLAPPGVVYMHPPQGQPFTSPPPAAQASSASRPKRKQVKMALNEHVSILVHNCAAACKRCDENRPCERCQKYGIADNCIDGQRKERKKGIKRGPYKRKNKGGSDSPGYNGEWPQGAPPPPPPNPQAAAATAAIVAAQLGPEAAAPYYQPIFYPPPPYMTHTPEGQPGPDGQPPHVNGQPMMQYYIPAGSYPPYPHYHPMYHPPPPHPGAPPPPHPGAPPVIAAPPPPPPPPVAPEQHQTVNPVDTGKKDDVNGDANGVGDSPVMNGKKRSRSSKGGEGKSKRSKPSSGARKERDGMAAEEGHEEGATA</sequence>
<dbReference type="GO" id="GO:0046872">
    <property type="term" value="F:metal ion binding"/>
    <property type="evidence" value="ECO:0007669"/>
    <property type="project" value="UniProtKB-KW"/>
</dbReference>
<dbReference type="GO" id="GO:0003677">
    <property type="term" value="F:DNA binding"/>
    <property type="evidence" value="ECO:0007669"/>
    <property type="project" value="UniProtKB-KW"/>
</dbReference>
<evidence type="ECO:0000256" key="3">
    <source>
        <dbReference type="ARBA" id="ARBA00023015"/>
    </source>
</evidence>
<dbReference type="EMBL" id="JAACJK010000257">
    <property type="protein sequence ID" value="KAF5309068.1"/>
    <property type="molecule type" value="Genomic_DNA"/>
</dbReference>
<proteinExistence type="predicted"/>
<feature type="region of interest" description="Disordered" evidence="7">
    <location>
        <begin position="186"/>
        <end position="230"/>
    </location>
</feature>
<dbReference type="Proteomes" id="UP000541558">
    <property type="component" value="Unassembled WGS sequence"/>
</dbReference>
<evidence type="ECO:0000256" key="7">
    <source>
        <dbReference type="SAM" id="MobiDB-lite"/>
    </source>
</evidence>
<dbReference type="InterPro" id="IPR050335">
    <property type="entry name" value="ERT1_acuK_gluconeogen_tf"/>
</dbReference>
<keyword evidence="1" id="KW-0479">Metal-binding</keyword>
<evidence type="ECO:0000256" key="2">
    <source>
        <dbReference type="ARBA" id="ARBA00022833"/>
    </source>
</evidence>
<keyword evidence="2" id="KW-0862">Zinc</keyword>
<reference evidence="8 9" key="1">
    <citation type="journal article" date="2020" name="ISME J.">
        <title>Uncovering the hidden diversity of litter-decomposition mechanisms in mushroom-forming fungi.</title>
        <authorList>
            <person name="Floudas D."/>
            <person name="Bentzer J."/>
            <person name="Ahren D."/>
            <person name="Johansson T."/>
            <person name="Persson P."/>
            <person name="Tunlid A."/>
        </authorList>
    </citation>
    <scope>NUCLEOTIDE SEQUENCE [LARGE SCALE GENOMIC DNA]</scope>
    <source>
        <strain evidence="8 9">CBS 175.51</strain>
    </source>
</reference>
<evidence type="ECO:0000256" key="4">
    <source>
        <dbReference type="ARBA" id="ARBA00023125"/>
    </source>
</evidence>
<evidence type="ECO:0000256" key="1">
    <source>
        <dbReference type="ARBA" id="ARBA00022723"/>
    </source>
</evidence>
<keyword evidence="6" id="KW-0539">Nucleus</keyword>
<evidence type="ECO:0000256" key="6">
    <source>
        <dbReference type="ARBA" id="ARBA00023242"/>
    </source>
</evidence>
<keyword evidence="9" id="KW-1185">Reference proteome</keyword>
<feature type="compositionally biased region" description="Basic residues" evidence="7">
    <location>
        <begin position="186"/>
        <end position="202"/>
    </location>
</feature>
<evidence type="ECO:0000313" key="9">
    <source>
        <dbReference type="Proteomes" id="UP000541558"/>
    </source>
</evidence>
<gene>
    <name evidence="8" type="ORF">D9611_014924</name>
</gene>
<feature type="compositionally biased region" description="Pro residues" evidence="7">
    <location>
        <begin position="217"/>
        <end position="226"/>
    </location>
</feature>
<accession>A0A8H5AR20</accession>
<comment type="caution">
    <text evidence="8">The sequence shown here is derived from an EMBL/GenBank/DDBJ whole genome shotgun (WGS) entry which is preliminary data.</text>
</comment>